<name>A0A6J1RFT2_9HYME</name>
<comment type="similarity">
    <text evidence="1">Belongs to the short-chain dehydrogenases/reductases (SDR) family.</text>
</comment>
<keyword evidence="3" id="KW-1185">Reference proteome</keyword>
<reference evidence="4" key="1">
    <citation type="submission" date="2025-08" db="UniProtKB">
        <authorList>
            <consortium name="RefSeq"/>
        </authorList>
    </citation>
    <scope>IDENTIFICATION</scope>
    <source>
        <tissue evidence="4">Whole body</tissue>
    </source>
</reference>
<dbReference type="FunFam" id="3.40.50.720:FF:000149">
    <property type="entry name" value="15-hydroxyprostaglandin dehydrogenase [NAD(+)]"/>
    <property type="match status" value="2"/>
</dbReference>
<evidence type="ECO:0000256" key="1">
    <source>
        <dbReference type="ARBA" id="ARBA00006484"/>
    </source>
</evidence>
<evidence type="ECO:0000256" key="2">
    <source>
        <dbReference type="ARBA" id="ARBA00023002"/>
    </source>
</evidence>
<dbReference type="Pfam" id="PF00106">
    <property type="entry name" value="adh_short"/>
    <property type="match status" value="2"/>
</dbReference>
<dbReference type="SUPFAM" id="SSF51735">
    <property type="entry name" value="NAD(P)-binding Rossmann-fold domains"/>
    <property type="match status" value="2"/>
</dbReference>
<dbReference type="OrthoDB" id="417891at2759"/>
<dbReference type="Proteomes" id="UP000504618">
    <property type="component" value="Unplaced"/>
</dbReference>
<protein>
    <submittedName>
        <fullName evidence="4">Uncharacterized protein LOC112467325</fullName>
    </submittedName>
</protein>
<evidence type="ECO:0000313" key="3">
    <source>
        <dbReference type="Proteomes" id="UP000504618"/>
    </source>
</evidence>
<dbReference type="GO" id="GO:0005737">
    <property type="term" value="C:cytoplasm"/>
    <property type="evidence" value="ECO:0007669"/>
    <property type="project" value="TreeGrafter"/>
</dbReference>
<dbReference type="PRINTS" id="PR00080">
    <property type="entry name" value="SDRFAMILY"/>
</dbReference>
<evidence type="ECO:0000313" key="4">
    <source>
        <dbReference type="RefSeq" id="XP_024891680.1"/>
    </source>
</evidence>
<accession>A0A6J1RFT2</accession>
<keyword evidence="2" id="KW-0560">Oxidoreductase</keyword>
<dbReference type="InterPro" id="IPR036291">
    <property type="entry name" value="NAD(P)-bd_dom_sf"/>
</dbReference>
<dbReference type="Gene3D" id="3.40.50.720">
    <property type="entry name" value="NAD(P)-binding Rossmann-like Domain"/>
    <property type="match status" value="2"/>
</dbReference>
<dbReference type="PANTHER" id="PTHR44229">
    <property type="entry name" value="15-HYDROXYPROSTAGLANDIN DEHYDROGENASE [NAD(+)]"/>
    <property type="match status" value="1"/>
</dbReference>
<dbReference type="PANTHER" id="PTHR44229:SF8">
    <property type="entry name" value="ALCOHOL DEHYDROGENASE-RELATED"/>
    <property type="match status" value="1"/>
</dbReference>
<dbReference type="RefSeq" id="XP_024891680.1">
    <property type="nucleotide sequence ID" value="XM_025035912.1"/>
</dbReference>
<dbReference type="AlphaFoldDB" id="A0A6J1RFT2"/>
<dbReference type="GO" id="GO:0016616">
    <property type="term" value="F:oxidoreductase activity, acting on the CH-OH group of donors, NAD or NADP as acceptor"/>
    <property type="evidence" value="ECO:0007669"/>
    <property type="project" value="TreeGrafter"/>
</dbReference>
<dbReference type="PRINTS" id="PR01167">
    <property type="entry name" value="INSADHFAMILY"/>
</dbReference>
<sequence length="699" mass="76485">MEIQGKTVLITGGANGIGYCTARELLRNGAKAVVIIDLPDSNGENAVAELEKEFGANHAIFLVGNVANAEELTACFEKAIESFGTLDIVINNAGIMNDAEWEPMVDINYKGVVRGTILGLNHMGKHKGGKGGIIVNMSSIIGLQGNPLAPIYAGTSFAVVGFTSSLQTFYEKTGVRVLIICPGLTTTGMASKYMSSKVYAMDLLDDETAAKEMTTMESQSPEHVAIAIVELIEKGGNGAIFVSENNQPAYAVQLPSYTDLKISCTKITFDYCGPNGTTPHYSPPEDELKQLRPRKTYKQLIVEAINSTQAKEMTLNEIALSFAELPDLTTKTNAWPMLRQSIVGQAEDTDKDMFDKDESSVPPCITLQRLQAMMQQLLQQQKEQHLQQQRDQQLLLLQDSDEEWPIIKALHTAEHFFLFTIFLIFNLLKAISIIMDNVENKTAIVTGAGSGIGYHITEDLLRKGVKKVAILDLPVARSYNATVTLQEKFGKERVSFFPTDVTNLAVYNETFKQVIKAFNGLDILVNNAGICNDSCIEQTFAINVVAVIRGSLLALDYIGKHKGGKGGTIVNIASMAGLGPFYACPVYCSSKHAVVGFGSSLERSYVKTGVRILTMCPGFTETAMLAHDISKNLDFIDKDFIKFLENTDEIQKNIYNPQSAVHVAQSTVMAIQKGKNGSIWVIDRNEPAYPIKLRPYNAA</sequence>
<dbReference type="InterPro" id="IPR002347">
    <property type="entry name" value="SDR_fam"/>
</dbReference>
<proteinExistence type="inferred from homology"/>
<dbReference type="GeneID" id="112467325"/>
<organism evidence="3 4">
    <name type="scientific">Temnothorax curvispinosus</name>
    <dbReference type="NCBI Taxonomy" id="300111"/>
    <lineage>
        <taxon>Eukaryota</taxon>
        <taxon>Metazoa</taxon>
        <taxon>Ecdysozoa</taxon>
        <taxon>Arthropoda</taxon>
        <taxon>Hexapoda</taxon>
        <taxon>Insecta</taxon>
        <taxon>Pterygota</taxon>
        <taxon>Neoptera</taxon>
        <taxon>Endopterygota</taxon>
        <taxon>Hymenoptera</taxon>
        <taxon>Apocrita</taxon>
        <taxon>Aculeata</taxon>
        <taxon>Formicoidea</taxon>
        <taxon>Formicidae</taxon>
        <taxon>Myrmicinae</taxon>
        <taxon>Temnothorax</taxon>
    </lineage>
</organism>
<gene>
    <name evidence="4" type="primary">LOC112467325</name>
</gene>